<gene>
    <name evidence="1" type="ORF">DSCW_19930</name>
</gene>
<evidence type="ECO:0000313" key="1">
    <source>
        <dbReference type="EMBL" id="BBO74576.1"/>
    </source>
</evidence>
<dbReference type="KEGG" id="dwd:DSCW_19930"/>
<dbReference type="EMBL" id="AP021875">
    <property type="protein sequence ID" value="BBO74576.1"/>
    <property type="molecule type" value="Genomic_DNA"/>
</dbReference>
<dbReference type="Proteomes" id="UP000427769">
    <property type="component" value="Chromosome"/>
</dbReference>
<keyword evidence="2" id="KW-1185">Reference proteome</keyword>
<reference evidence="1 2" key="1">
    <citation type="submission" date="2019-11" db="EMBL/GenBank/DDBJ databases">
        <title>Comparative genomics of hydrocarbon-degrading Desulfosarcina strains.</title>
        <authorList>
            <person name="Watanabe M."/>
            <person name="Kojima H."/>
            <person name="Fukui M."/>
        </authorList>
    </citation>
    <scope>NUCLEOTIDE SEQUENCE [LARGE SCALE GENOMIC DNA]</scope>
    <source>
        <strain evidence="1 2">PP31</strain>
    </source>
</reference>
<sequence>MVYPRLIVLEAINRPTIGKDTRTMSKDNVVELKKPDVFVNDPISEWATKRQPNLNRP</sequence>
<protein>
    <submittedName>
        <fullName evidence="1">Uncharacterized protein</fullName>
    </submittedName>
</protein>
<evidence type="ECO:0000313" key="2">
    <source>
        <dbReference type="Proteomes" id="UP000427769"/>
    </source>
</evidence>
<proteinExistence type="predicted"/>
<accession>A0A5K7YYW7</accession>
<dbReference type="AlphaFoldDB" id="A0A5K7YYW7"/>
<organism evidence="1 2">
    <name type="scientific">Desulfosarcina widdelii</name>
    <dbReference type="NCBI Taxonomy" id="947919"/>
    <lineage>
        <taxon>Bacteria</taxon>
        <taxon>Pseudomonadati</taxon>
        <taxon>Thermodesulfobacteriota</taxon>
        <taxon>Desulfobacteria</taxon>
        <taxon>Desulfobacterales</taxon>
        <taxon>Desulfosarcinaceae</taxon>
        <taxon>Desulfosarcina</taxon>
    </lineage>
</organism>
<name>A0A5K7YYW7_9BACT</name>